<reference evidence="3 4" key="1">
    <citation type="journal article" date="2018" name="PLoS Genet.">
        <title>Population sequencing reveals clonal diversity and ancestral inbreeding in the grapevine cultivar Chardonnay.</title>
        <authorList>
            <person name="Roach M.J."/>
            <person name="Johnson D.L."/>
            <person name="Bohlmann J."/>
            <person name="van Vuuren H.J."/>
            <person name="Jones S.J."/>
            <person name="Pretorius I.S."/>
            <person name="Schmidt S.A."/>
            <person name="Borneman A.R."/>
        </authorList>
    </citation>
    <scope>NUCLEOTIDE SEQUENCE [LARGE SCALE GENOMIC DNA]</scope>
    <source>
        <strain evidence="4">cv. Chardonnay</strain>
        <tissue evidence="3">Leaf</tissue>
    </source>
</reference>
<dbReference type="InterPro" id="IPR032710">
    <property type="entry name" value="NTF2-like_dom_sf"/>
</dbReference>
<dbReference type="EMBL" id="QGNW01001688">
    <property type="protein sequence ID" value="RVW33209.1"/>
    <property type="molecule type" value="Genomic_DNA"/>
</dbReference>
<accession>A0A438DCM4</accession>
<dbReference type="SUPFAM" id="SSF54427">
    <property type="entry name" value="NTF2-like"/>
    <property type="match status" value="1"/>
</dbReference>
<feature type="compositionally biased region" description="Polar residues" evidence="1">
    <location>
        <begin position="44"/>
        <end position="67"/>
    </location>
</feature>
<protein>
    <recommendedName>
        <fullName evidence="2">SnoaL-like domain-containing protein</fullName>
    </recommendedName>
</protein>
<dbReference type="InterPro" id="IPR037401">
    <property type="entry name" value="SnoaL-like"/>
</dbReference>
<sequence>MSLLTNSTTLLRPSKLSPPLLHPHTASIATHFTQRRSRRCNLLRVSSSPQNPTATIAEPVTTTQSDEANGDGGDESILLSGSSVVRAFYAGINSHDLDSVEELIAHNCVYEDLIFPQPFVGRKAIMDFFNKFIDTISMELQFVIDDISEADSSAVGVTWHLEWKGRPFPFSKGCSFYRLEVLNGKRQIIYGRDSVEPFFKPGETALILNLLVPILSFPNRFRTELDDQKVVYACSHQGGSLAAATVSKISRLVMIPFYDVADLHSSFCFLFSIFKAINNGNNNRMEGLFPSAGVAAFIGSIQAVMSMSKAIKSYR</sequence>
<evidence type="ECO:0000259" key="2">
    <source>
        <dbReference type="Pfam" id="PF12680"/>
    </source>
</evidence>
<evidence type="ECO:0000256" key="1">
    <source>
        <dbReference type="SAM" id="MobiDB-lite"/>
    </source>
</evidence>
<dbReference type="PANTHER" id="PTHR33698">
    <property type="entry name" value="NUCLEAR TRANSPORT FACTOR 2 (NTF2)-LIKE PROTEIN"/>
    <property type="match status" value="1"/>
</dbReference>
<dbReference type="Gene3D" id="3.10.450.50">
    <property type="match status" value="1"/>
</dbReference>
<dbReference type="Proteomes" id="UP000288805">
    <property type="component" value="Unassembled WGS sequence"/>
</dbReference>
<evidence type="ECO:0000313" key="3">
    <source>
        <dbReference type="EMBL" id="RVW33209.1"/>
    </source>
</evidence>
<gene>
    <name evidence="3" type="ORF">CK203_081096</name>
</gene>
<organism evidence="3 4">
    <name type="scientific">Vitis vinifera</name>
    <name type="common">Grape</name>
    <dbReference type="NCBI Taxonomy" id="29760"/>
    <lineage>
        <taxon>Eukaryota</taxon>
        <taxon>Viridiplantae</taxon>
        <taxon>Streptophyta</taxon>
        <taxon>Embryophyta</taxon>
        <taxon>Tracheophyta</taxon>
        <taxon>Spermatophyta</taxon>
        <taxon>Magnoliopsida</taxon>
        <taxon>eudicotyledons</taxon>
        <taxon>Gunneridae</taxon>
        <taxon>Pentapetalae</taxon>
        <taxon>rosids</taxon>
        <taxon>Vitales</taxon>
        <taxon>Vitaceae</taxon>
        <taxon>Viteae</taxon>
        <taxon>Vitis</taxon>
    </lineage>
</organism>
<dbReference type="Pfam" id="PF12680">
    <property type="entry name" value="SnoaL_2"/>
    <property type="match status" value="1"/>
</dbReference>
<comment type="caution">
    <text evidence="3">The sequence shown here is derived from an EMBL/GenBank/DDBJ whole genome shotgun (WGS) entry which is preliminary data.</text>
</comment>
<dbReference type="AlphaFoldDB" id="A0A438DCM4"/>
<dbReference type="PANTHER" id="PTHR33698:SF3">
    <property type="entry name" value="OS09G0266000 PROTEIN"/>
    <property type="match status" value="1"/>
</dbReference>
<feature type="domain" description="SnoaL-like" evidence="2">
    <location>
        <begin position="85"/>
        <end position="180"/>
    </location>
</feature>
<feature type="region of interest" description="Disordered" evidence="1">
    <location>
        <begin position="44"/>
        <end position="73"/>
    </location>
</feature>
<evidence type="ECO:0000313" key="4">
    <source>
        <dbReference type="Proteomes" id="UP000288805"/>
    </source>
</evidence>
<name>A0A438DCM4_VITVI</name>
<proteinExistence type="predicted"/>